<accession>A0A848LGA8</accession>
<protein>
    <submittedName>
        <fullName evidence="1">Uncharacterized protein</fullName>
    </submittedName>
</protein>
<dbReference type="Proteomes" id="UP000518300">
    <property type="component" value="Unassembled WGS sequence"/>
</dbReference>
<sequence>MTFSSLVLTLEDSAEQRAGVLARLERDARITLGMPFEERWLPVVVETETAEEGESVAEFIRDLPGVRFLDVVMVDFSAGEC</sequence>
<evidence type="ECO:0000313" key="2">
    <source>
        <dbReference type="Proteomes" id="UP000518300"/>
    </source>
</evidence>
<dbReference type="RefSeq" id="WP_169344184.1">
    <property type="nucleotide sequence ID" value="NZ_JABBJJ010000027.1"/>
</dbReference>
<evidence type="ECO:0000313" key="1">
    <source>
        <dbReference type="EMBL" id="NMO14898.1"/>
    </source>
</evidence>
<comment type="caution">
    <text evidence="1">The sequence shown here is derived from an EMBL/GenBank/DDBJ whole genome shotgun (WGS) entry which is preliminary data.</text>
</comment>
<dbReference type="AlphaFoldDB" id="A0A848LGA8"/>
<organism evidence="1 2">
    <name type="scientific">Pyxidicoccus fallax</name>
    <dbReference type="NCBI Taxonomy" id="394095"/>
    <lineage>
        <taxon>Bacteria</taxon>
        <taxon>Pseudomonadati</taxon>
        <taxon>Myxococcota</taxon>
        <taxon>Myxococcia</taxon>
        <taxon>Myxococcales</taxon>
        <taxon>Cystobacterineae</taxon>
        <taxon>Myxococcaceae</taxon>
        <taxon>Pyxidicoccus</taxon>
    </lineage>
</organism>
<gene>
    <name evidence="1" type="ORF">HG543_08500</name>
</gene>
<proteinExistence type="predicted"/>
<keyword evidence="2" id="KW-1185">Reference proteome</keyword>
<name>A0A848LGA8_9BACT</name>
<dbReference type="EMBL" id="JABBJJ010000027">
    <property type="protein sequence ID" value="NMO14898.1"/>
    <property type="molecule type" value="Genomic_DNA"/>
</dbReference>
<reference evidence="1 2" key="1">
    <citation type="submission" date="2020-04" db="EMBL/GenBank/DDBJ databases">
        <title>Draft genome of Pyxidicoccus fallax type strain.</title>
        <authorList>
            <person name="Whitworth D.E."/>
        </authorList>
    </citation>
    <scope>NUCLEOTIDE SEQUENCE [LARGE SCALE GENOMIC DNA]</scope>
    <source>
        <strain evidence="1 2">DSM 14698</strain>
    </source>
</reference>